<sequence length="86" mass="9061">MATPRRDIKAITAVLENLTAGQKVTAGFRTPRYGDFTITAEAVKGLERGQLTAGSWLLGTSGKPSKHLQSLAVVTDAADASTEEES</sequence>
<dbReference type="EMBL" id="JAJFZV010000018">
    <property type="protein sequence ID" value="MCC3299382.1"/>
    <property type="molecule type" value="Genomic_DNA"/>
</dbReference>
<proteinExistence type="predicted"/>
<organism evidence="1 2">
    <name type="scientific">Arthrobacter caoxuetaonis</name>
    <dbReference type="NCBI Taxonomy" id="2886935"/>
    <lineage>
        <taxon>Bacteria</taxon>
        <taxon>Bacillati</taxon>
        <taxon>Actinomycetota</taxon>
        <taxon>Actinomycetes</taxon>
        <taxon>Micrococcales</taxon>
        <taxon>Micrococcaceae</taxon>
        <taxon>Arthrobacter</taxon>
    </lineage>
</organism>
<dbReference type="Proteomes" id="UP001139158">
    <property type="component" value="Unassembled WGS sequence"/>
</dbReference>
<reference evidence="1" key="1">
    <citation type="submission" date="2021-10" db="EMBL/GenBank/DDBJ databases">
        <title>Novel species in genus Arthrobacter.</title>
        <authorList>
            <person name="Liu Y."/>
        </authorList>
    </citation>
    <scope>NUCLEOTIDE SEQUENCE</scope>
    <source>
        <strain evidence="1">Zg-Y453</strain>
    </source>
</reference>
<keyword evidence="2" id="KW-1185">Reference proteome</keyword>
<evidence type="ECO:0000313" key="1">
    <source>
        <dbReference type="EMBL" id="MCC3299382.1"/>
    </source>
</evidence>
<name>A0A9X1SE13_9MICC</name>
<dbReference type="RefSeq" id="WP_227897369.1">
    <property type="nucleotide sequence ID" value="NZ_CP099467.1"/>
</dbReference>
<comment type="caution">
    <text evidence="1">The sequence shown here is derived from an EMBL/GenBank/DDBJ whole genome shotgun (WGS) entry which is preliminary data.</text>
</comment>
<protein>
    <submittedName>
        <fullName evidence="1">Uncharacterized protein</fullName>
    </submittedName>
</protein>
<gene>
    <name evidence="1" type="ORF">LJ757_16440</name>
</gene>
<accession>A0A9X1SE13</accession>
<evidence type="ECO:0000313" key="2">
    <source>
        <dbReference type="Proteomes" id="UP001139158"/>
    </source>
</evidence>
<dbReference type="AlphaFoldDB" id="A0A9X1SE13"/>